<sequence length="548" mass="54563">MAKLAALLRVQALGAFGLNAAIRSTDVRRRMTLAGMALLFVLVGVVMAVYCYATGAAMASVGAASSVPSFAVFAGSCAAAAASLLKAGGALFGFKDYDTVMALPVPTWQVVLSRLASLYAMAALLCAVLMVPLYVASLPAAGVGVAGWLAALLSMVLVPAIPLALAVAVAFLVSLVASRMRHAQAVAGIAGLVLVVALVVAMGGLSQPSSALGGDAQAALGQAVASFAAFASGLWLPAGWVQAAVIQGQPLALALFAAASVACATLCVAVVSRFFERLNAAVSSPASSRGRRATFGQQPRNPVRALVEKELRLVLSTPIYLMNMGIGPVLGFAVGCACFVAGPSLLSTVAESLPAGAGALGSVTLEGLAAAGLPWVFAFCAATGVTSSCSVSLEGSARWIMETVPQPTSVVLGSKVLANLLFAGAPILTGAALAAVGLHVPPVSAAMFLLVPAAVTCFSACLGAFLNARMPNYSWKSAYEVVKRSVPVMAALLGGIVLSIAGLAASCACTVLAGGAVDAALVSAAVSAVALAAAAAIARTAFRMPLGD</sequence>
<evidence type="ECO:0000313" key="2">
    <source>
        <dbReference type="EMBL" id="NBI34331.1"/>
    </source>
</evidence>
<feature type="transmembrane region" description="Helical" evidence="1">
    <location>
        <begin position="250"/>
        <end position="271"/>
    </location>
</feature>
<dbReference type="InterPro" id="IPR031599">
    <property type="entry name" value="ABC_tran_2"/>
</dbReference>
<feature type="transmembrane region" description="Helical" evidence="1">
    <location>
        <begin position="416"/>
        <end position="440"/>
    </location>
</feature>
<feature type="transmembrane region" description="Helical" evidence="1">
    <location>
        <begin position="36"/>
        <end position="58"/>
    </location>
</feature>
<feature type="transmembrane region" description="Helical" evidence="1">
    <location>
        <begin position="319"/>
        <end position="342"/>
    </location>
</feature>
<comment type="caution">
    <text evidence="2">The sequence shown here is derived from an EMBL/GenBank/DDBJ whole genome shotgun (WGS) entry which is preliminary data.</text>
</comment>
<name>A0A7C9P5H9_9BACT</name>
<reference evidence="2" key="1">
    <citation type="submission" date="2018-08" db="EMBL/GenBank/DDBJ databases">
        <title>Murine metabolic-syndrome-specific gut microbial biobank.</title>
        <authorList>
            <person name="Liu C."/>
        </authorList>
    </citation>
    <scope>NUCLEOTIDE SEQUENCE [LARGE SCALE GENOMIC DNA]</scope>
    <source>
        <strain evidence="2">Z82</strain>
    </source>
</reference>
<gene>
    <name evidence="2" type="ORF">D1639_04655</name>
</gene>
<keyword evidence="1" id="KW-0472">Membrane</keyword>
<dbReference type="Pfam" id="PF16949">
    <property type="entry name" value="ABC_tran_2"/>
    <property type="match status" value="1"/>
</dbReference>
<feature type="transmembrane region" description="Helical" evidence="1">
    <location>
        <begin position="70"/>
        <end position="94"/>
    </location>
</feature>
<feature type="transmembrane region" description="Helical" evidence="1">
    <location>
        <begin position="218"/>
        <end position="238"/>
    </location>
</feature>
<dbReference type="AlphaFoldDB" id="A0A7C9P5H9"/>
<proteinExistence type="predicted"/>
<feature type="transmembrane region" description="Helical" evidence="1">
    <location>
        <begin position="114"/>
        <end position="136"/>
    </location>
</feature>
<accession>A0A7C9P5H9</accession>
<evidence type="ECO:0000256" key="1">
    <source>
        <dbReference type="SAM" id="Phobius"/>
    </source>
</evidence>
<feature type="transmembrane region" description="Helical" evidence="1">
    <location>
        <begin position="488"/>
        <end position="513"/>
    </location>
</feature>
<feature type="transmembrane region" description="Helical" evidence="1">
    <location>
        <begin position="519"/>
        <end position="542"/>
    </location>
</feature>
<dbReference type="EMBL" id="QWKH01000022">
    <property type="protein sequence ID" value="NBI34331.1"/>
    <property type="molecule type" value="Genomic_DNA"/>
</dbReference>
<protein>
    <submittedName>
        <fullName evidence="2">Uncharacterized protein</fullName>
    </submittedName>
</protein>
<keyword evidence="1" id="KW-1133">Transmembrane helix</keyword>
<feature type="transmembrane region" description="Helical" evidence="1">
    <location>
        <begin position="185"/>
        <end position="206"/>
    </location>
</feature>
<keyword evidence="1" id="KW-0812">Transmembrane</keyword>
<feature type="transmembrane region" description="Helical" evidence="1">
    <location>
        <begin position="446"/>
        <end position="467"/>
    </location>
</feature>
<organism evidence="2">
    <name type="scientific">Muribaculaceae bacterium Z82</name>
    <dbReference type="NCBI Taxonomy" id="2304548"/>
    <lineage>
        <taxon>Bacteria</taxon>
        <taxon>Pseudomonadati</taxon>
        <taxon>Bacteroidota</taxon>
        <taxon>Bacteroidia</taxon>
        <taxon>Bacteroidales</taxon>
        <taxon>Muribaculaceae</taxon>
    </lineage>
</organism>
<feature type="transmembrane region" description="Helical" evidence="1">
    <location>
        <begin position="148"/>
        <end position="173"/>
    </location>
</feature>